<evidence type="ECO:0000256" key="2">
    <source>
        <dbReference type="ARBA" id="ARBA00022475"/>
    </source>
</evidence>
<comment type="subcellular location">
    <subcellularLocation>
        <location evidence="1">Cell membrane</location>
        <topology evidence="1">Multi-pass membrane protein</topology>
    </subcellularLocation>
</comment>
<keyword evidence="3 7" id="KW-0812">Transmembrane</keyword>
<dbReference type="InterPro" id="IPR050445">
    <property type="entry name" value="Bact_polysacc_biosynth/exp"/>
</dbReference>
<feature type="transmembrane region" description="Helical" evidence="7">
    <location>
        <begin position="20"/>
        <end position="43"/>
    </location>
</feature>
<dbReference type="Pfam" id="PF02706">
    <property type="entry name" value="Wzz"/>
    <property type="match status" value="1"/>
</dbReference>
<comment type="caution">
    <text evidence="9">The sequence shown here is derived from an EMBL/GenBank/DDBJ whole genome shotgun (WGS) entry which is preliminary data.</text>
</comment>
<keyword evidence="4 7" id="KW-1133">Transmembrane helix</keyword>
<evidence type="ECO:0000256" key="7">
    <source>
        <dbReference type="SAM" id="Phobius"/>
    </source>
</evidence>
<dbReference type="InterPro" id="IPR003856">
    <property type="entry name" value="LPS_length_determ_N"/>
</dbReference>
<evidence type="ECO:0000256" key="4">
    <source>
        <dbReference type="ARBA" id="ARBA00022989"/>
    </source>
</evidence>
<organism evidence="9 10">
    <name type="scientific">Bradyrhizobium valentinum</name>
    <dbReference type="NCBI Taxonomy" id="1518501"/>
    <lineage>
        <taxon>Bacteria</taxon>
        <taxon>Pseudomonadati</taxon>
        <taxon>Pseudomonadota</taxon>
        <taxon>Alphaproteobacteria</taxon>
        <taxon>Hyphomicrobiales</taxon>
        <taxon>Nitrobacteraceae</taxon>
        <taxon>Bradyrhizobium</taxon>
    </lineage>
</organism>
<keyword evidence="2" id="KW-1003">Cell membrane</keyword>
<feature type="transmembrane region" description="Helical" evidence="7">
    <location>
        <begin position="272"/>
        <end position="290"/>
    </location>
</feature>
<evidence type="ECO:0000313" key="10">
    <source>
        <dbReference type="Proteomes" id="UP000051913"/>
    </source>
</evidence>
<reference evidence="9 10" key="1">
    <citation type="submission" date="2014-03" db="EMBL/GenBank/DDBJ databases">
        <title>Bradyrhizobium valentinum sp. nov., isolated from effective nodules of Lupinus mariae-josephae, a lupine endemic of basic-lime soils in Eastern Spain.</title>
        <authorList>
            <person name="Duran D."/>
            <person name="Rey L."/>
            <person name="Navarro A."/>
            <person name="Busquets A."/>
            <person name="Imperial J."/>
            <person name="Ruiz-Argueso T."/>
        </authorList>
    </citation>
    <scope>NUCLEOTIDE SEQUENCE [LARGE SCALE GENOMIC DNA]</scope>
    <source>
        <strain evidence="9 10">LmjM3</strain>
    </source>
</reference>
<dbReference type="AlphaFoldDB" id="A0A0R3M0W3"/>
<name>A0A0R3M0W3_9BRAD</name>
<dbReference type="GO" id="GO:0005886">
    <property type="term" value="C:plasma membrane"/>
    <property type="evidence" value="ECO:0007669"/>
    <property type="project" value="UniProtKB-SubCell"/>
</dbReference>
<evidence type="ECO:0000259" key="8">
    <source>
        <dbReference type="Pfam" id="PF02706"/>
    </source>
</evidence>
<dbReference type="PANTHER" id="PTHR32309:SF13">
    <property type="entry name" value="FERRIC ENTEROBACTIN TRANSPORT PROTEIN FEPE"/>
    <property type="match status" value="1"/>
</dbReference>
<sequence length="342" mass="36693">MSLAEVLAVLAFIRRNVPIISLTCFAALGVAALYLITAVPTFTAKALLIVNSKATLVDASAVSTVMESQIAIIKSEAIASAVIEKLGLAQDREFVTGQVGGMISRLLGWSRPQTEDSAARYAVEPFQRKLSAKRVGPTYLVEITFDSRDPDRAAQILNAVAENYITRQMDKGGLQEEKWVKDRLNELSTQALAAQKALEDYSKNRKEPADSAATIDKLAAAAESSRSAYDNFRYVLRKAEATQQQASPVFEASVVNGASPPLRATSPKPRSVLGIAVAGGLLLGIAIGMLRSLSDRIRTSEQKTSPSAEDGRIKRPLPDGVRPDHQFEASANAKPVRLTGSG</sequence>
<evidence type="ECO:0000256" key="6">
    <source>
        <dbReference type="SAM" id="MobiDB-lite"/>
    </source>
</evidence>
<evidence type="ECO:0000313" key="9">
    <source>
        <dbReference type="EMBL" id="KRR10784.1"/>
    </source>
</evidence>
<dbReference type="GO" id="GO:0004713">
    <property type="term" value="F:protein tyrosine kinase activity"/>
    <property type="evidence" value="ECO:0007669"/>
    <property type="project" value="TreeGrafter"/>
</dbReference>
<gene>
    <name evidence="9" type="ORF">CP49_21930</name>
</gene>
<keyword evidence="10" id="KW-1185">Reference proteome</keyword>
<dbReference type="Proteomes" id="UP000051913">
    <property type="component" value="Unassembled WGS sequence"/>
</dbReference>
<feature type="region of interest" description="Disordered" evidence="6">
    <location>
        <begin position="297"/>
        <end position="342"/>
    </location>
</feature>
<keyword evidence="5 7" id="KW-0472">Membrane</keyword>
<accession>A0A0R3M0W3</accession>
<evidence type="ECO:0000256" key="1">
    <source>
        <dbReference type="ARBA" id="ARBA00004651"/>
    </source>
</evidence>
<feature type="domain" description="Polysaccharide chain length determinant N-terminal" evidence="8">
    <location>
        <begin position="10"/>
        <end position="86"/>
    </location>
</feature>
<dbReference type="PANTHER" id="PTHR32309">
    <property type="entry name" value="TYROSINE-PROTEIN KINASE"/>
    <property type="match status" value="1"/>
</dbReference>
<feature type="compositionally biased region" description="Basic and acidic residues" evidence="6">
    <location>
        <begin position="309"/>
        <end position="327"/>
    </location>
</feature>
<protein>
    <recommendedName>
        <fullName evidence="8">Polysaccharide chain length determinant N-terminal domain-containing protein</fullName>
    </recommendedName>
</protein>
<dbReference type="EMBL" id="LLXX01000047">
    <property type="protein sequence ID" value="KRR10784.1"/>
    <property type="molecule type" value="Genomic_DNA"/>
</dbReference>
<evidence type="ECO:0000256" key="5">
    <source>
        <dbReference type="ARBA" id="ARBA00023136"/>
    </source>
</evidence>
<proteinExistence type="predicted"/>
<evidence type="ECO:0000256" key="3">
    <source>
        <dbReference type="ARBA" id="ARBA00022692"/>
    </source>
</evidence>